<dbReference type="InterPro" id="IPR001611">
    <property type="entry name" value="Leu-rich_rpt"/>
</dbReference>
<evidence type="ECO:0000313" key="4">
    <source>
        <dbReference type="Proteomes" id="UP001597459"/>
    </source>
</evidence>
<dbReference type="InterPro" id="IPR050836">
    <property type="entry name" value="SDS22/Internalin_LRR"/>
</dbReference>
<name>A0ABW5N8U1_9FLAO</name>
<accession>A0ABW5N8U1</accession>
<dbReference type="EMBL" id="JBHULX010000027">
    <property type="protein sequence ID" value="MFD2591880.1"/>
    <property type="molecule type" value="Genomic_DNA"/>
</dbReference>
<comment type="caution">
    <text evidence="3">The sequence shown here is derived from an EMBL/GenBank/DDBJ whole genome shotgun (WGS) entry which is preliminary data.</text>
</comment>
<evidence type="ECO:0000256" key="1">
    <source>
        <dbReference type="ARBA" id="ARBA00022614"/>
    </source>
</evidence>
<keyword evidence="1" id="KW-0433">Leucine-rich repeat</keyword>
<proteinExistence type="predicted"/>
<gene>
    <name evidence="3" type="ORF">ACFSTE_13670</name>
</gene>
<dbReference type="Proteomes" id="UP001597459">
    <property type="component" value="Unassembled WGS sequence"/>
</dbReference>
<dbReference type="SMART" id="SM00365">
    <property type="entry name" value="LRR_SD22"/>
    <property type="match status" value="3"/>
</dbReference>
<keyword evidence="4" id="KW-1185">Reference proteome</keyword>
<dbReference type="SUPFAM" id="SSF52058">
    <property type="entry name" value="L domain-like"/>
    <property type="match status" value="3"/>
</dbReference>
<dbReference type="Pfam" id="PF12799">
    <property type="entry name" value="LRR_4"/>
    <property type="match status" value="2"/>
</dbReference>
<dbReference type="InterPro" id="IPR032675">
    <property type="entry name" value="LRR_dom_sf"/>
</dbReference>
<protein>
    <submittedName>
        <fullName evidence="3">Leucine-rich repeat domain-containing protein</fullName>
    </submittedName>
</protein>
<dbReference type="PROSITE" id="PS51450">
    <property type="entry name" value="LRR"/>
    <property type="match status" value="3"/>
</dbReference>
<evidence type="ECO:0000256" key="2">
    <source>
        <dbReference type="ARBA" id="ARBA00022737"/>
    </source>
</evidence>
<dbReference type="PANTHER" id="PTHR46652:SF3">
    <property type="entry name" value="LEUCINE-RICH REPEAT-CONTAINING PROTEIN 9"/>
    <property type="match status" value="1"/>
</dbReference>
<dbReference type="PANTHER" id="PTHR46652">
    <property type="entry name" value="LEUCINE-RICH REPEAT AND IQ DOMAIN-CONTAINING PROTEIN 1-RELATED"/>
    <property type="match status" value="1"/>
</dbReference>
<dbReference type="RefSeq" id="WP_378258527.1">
    <property type="nucleotide sequence ID" value="NZ_JBHSJV010000001.1"/>
</dbReference>
<dbReference type="InterPro" id="IPR025875">
    <property type="entry name" value="Leu-rich_rpt_4"/>
</dbReference>
<organism evidence="3 4">
    <name type="scientific">Aquimarina hainanensis</name>
    <dbReference type="NCBI Taxonomy" id="1578017"/>
    <lineage>
        <taxon>Bacteria</taxon>
        <taxon>Pseudomonadati</taxon>
        <taxon>Bacteroidota</taxon>
        <taxon>Flavobacteriia</taxon>
        <taxon>Flavobacteriales</taxon>
        <taxon>Flavobacteriaceae</taxon>
        <taxon>Aquimarina</taxon>
    </lineage>
</organism>
<reference evidence="4" key="1">
    <citation type="journal article" date="2019" name="Int. J. Syst. Evol. Microbiol.">
        <title>The Global Catalogue of Microorganisms (GCM) 10K type strain sequencing project: providing services to taxonomists for standard genome sequencing and annotation.</title>
        <authorList>
            <consortium name="The Broad Institute Genomics Platform"/>
            <consortium name="The Broad Institute Genome Sequencing Center for Infectious Disease"/>
            <person name="Wu L."/>
            <person name="Ma J."/>
        </authorList>
    </citation>
    <scope>NUCLEOTIDE SEQUENCE [LARGE SCALE GENOMIC DNA]</scope>
    <source>
        <strain evidence="4">KCTC 42423</strain>
    </source>
</reference>
<keyword evidence="2" id="KW-0677">Repeat</keyword>
<sequence>MDKLKNIEKALDIKFEKYEYDKDQTHTYETWGENNRIIALTIQNISIDNLDLFLHLAKEVSRLTFINCTIKDISDLIQFEILREFTLDKVTIGNINTLYNNKDCTTNYDGNLKHITIKNMTIDHLAVLQPMAKKIDHIFITDCTIHNFYEVNLFPKLYDLRLKGVTIEQSENDIIHKAKPDRNFIRILLSNMTFDTIALFLPVSENVKHIGLNSCTINSIKNVHQFSKLERLEMDAGTVIKDQVLSKDKATAFSIKYCIVGEERSYPKAKVNLQNLAAIAHYIKSLEFHQYVPDDMTFLQHFTQLEKLNFEYSVVPIDNFIPIAPQIKELYFSQSELKESAQLKAFTQLEKIIFFTNPHEKGLVDLKKLLPLKHQLKKLKIDEDEVKNISCIKEFTVLESLDITVTSIAQAKSILAFKTLKRLRLYIDIEPEPKDTIAIDVSALTNLETLELWCYFSIELIGIEYLQKLNNFTLYGNLKNTRLDTLHNLKYLRLDEDTDINEIRSIKSLKTLVLEASDASKINTLKQFPNLENVNISGTSKINLGKLSKLKVLKVQWDLNLAKTTCFDDVPNLEKLDLSWCNITHVNNLEKLTKLKVLDLSENGTIENIDGLKNLKKLEQLNLYSNKISDISVLNTLPCLTEVNLAGNKLDKKEFLQQLNKPEIAIFYGLPYVPFLIWKTQYFEL</sequence>
<dbReference type="Gene3D" id="3.80.10.10">
    <property type="entry name" value="Ribonuclease Inhibitor"/>
    <property type="match status" value="3"/>
</dbReference>
<evidence type="ECO:0000313" key="3">
    <source>
        <dbReference type="EMBL" id="MFD2591880.1"/>
    </source>
</evidence>